<sequence>MMILMSIISFLSMLLMGYFLRILFPLLKDKHQEKRQNYLEILSLLNAGEVKKASDYAALTAPHDIYQAIKSMEHDKTLSHTDIVAMMRKELRIK</sequence>
<feature type="transmembrane region" description="Helical" evidence="1">
    <location>
        <begin position="6"/>
        <end position="27"/>
    </location>
</feature>
<keyword evidence="1" id="KW-0472">Membrane</keyword>
<dbReference type="Proteomes" id="UP000565719">
    <property type="component" value="Unassembled WGS sequence"/>
</dbReference>
<comment type="caution">
    <text evidence="2">The sequence shown here is derived from an EMBL/GenBank/DDBJ whole genome shotgun (WGS) entry which is preliminary data.</text>
</comment>
<proteinExistence type="predicted"/>
<evidence type="ECO:0000313" key="3">
    <source>
        <dbReference type="Proteomes" id="UP000565719"/>
    </source>
</evidence>
<name>A0A7Y4EEU1_9VIBR</name>
<evidence type="ECO:0000313" key="2">
    <source>
        <dbReference type="EMBL" id="NOH73115.1"/>
    </source>
</evidence>
<keyword evidence="1" id="KW-1133">Transmembrane helix</keyword>
<dbReference type="RefSeq" id="WP_171362121.1">
    <property type="nucleotide sequence ID" value="NZ_VTXC01000066.1"/>
</dbReference>
<dbReference type="AlphaFoldDB" id="A0A7Y4EEU1"/>
<accession>A0A7Y4EEU1</accession>
<organism evidence="2 3">
    <name type="scientific">Vibrio pectenicida</name>
    <dbReference type="NCBI Taxonomy" id="62763"/>
    <lineage>
        <taxon>Bacteria</taxon>
        <taxon>Pseudomonadati</taxon>
        <taxon>Pseudomonadota</taxon>
        <taxon>Gammaproteobacteria</taxon>
        <taxon>Vibrionales</taxon>
        <taxon>Vibrionaceae</taxon>
        <taxon>Vibrio</taxon>
    </lineage>
</organism>
<gene>
    <name evidence="2" type="ORF">F0225_17485</name>
</gene>
<dbReference type="EMBL" id="VTXC01000066">
    <property type="protein sequence ID" value="NOH73115.1"/>
    <property type="molecule type" value="Genomic_DNA"/>
</dbReference>
<keyword evidence="1" id="KW-0812">Transmembrane</keyword>
<protein>
    <submittedName>
        <fullName evidence="2">Uncharacterized protein</fullName>
    </submittedName>
</protein>
<reference evidence="2 3" key="1">
    <citation type="submission" date="2019-09" db="EMBL/GenBank/DDBJ databases">
        <title>Draft genome sequencing and comparative genomics of hatchery-associated Vibrios.</title>
        <authorList>
            <person name="Kehlet-Delgado H."/>
            <person name="Mueller R.S."/>
        </authorList>
    </citation>
    <scope>NUCLEOTIDE SEQUENCE [LARGE SCALE GENOMIC DNA]</scope>
    <source>
        <strain evidence="2 3">99-46-Y</strain>
    </source>
</reference>
<evidence type="ECO:0000256" key="1">
    <source>
        <dbReference type="SAM" id="Phobius"/>
    </source>
</evidence>